<keyword evidence="2" id="KW-1185">Reference proteome</keyword>
<sequence length="51" mass="5765">MEPINQYLNTTSIKQINLKKIKVIVGIPLCKQIESALSPSLREEIEDILAQ</sequence>
<name>A0AAW1V301_9CUCU</name>
<protein>
    <submittedName>
        <fullName evidence="1">Uncharacterized protein</fullName>
    </submittedName>
</protein>
<dbReference type="AlphaFoldDB" id="A0AAW1V301"/>
<accession>A0AAW1V301</accession>
<gene>
    <name evidence="1" type="ORF">WA026_023051</name>
</gene>
<reference evidence="1 2" key="1">
    <citation type="submission" date="2023-03" db="EMBL/GenBank/DDBJ databases">
        <title>Genome insight into feeding habits of ladybird beetles.</title>
        <authorList>
            <person name="Li H.-S."/>
            <person name="Huang Y.-H."/>
            <person name="Pang H."/>
        </authorList>
    </citation>
    <scope>NUCLEOTIDE SEQUENCE [LARGE SCALE GENOMIC DNA]</scope>
    <source>
        <strain evidence="1">SYSU_2023b</strain>
        <tissue evidence="1">Whole body</tissue>
    </source>
</reference>
<feature type="non-terminal residue" evidence="1">
    <location>
        <position position="51"/>
    </location>
</feature>
<proteinExistence type="predicted"/>
<comment type="caution">
    <text evidence="1">The sequence shown here is derived from an EMBL/GenBank/DDBJ whole genome shotgun (WGS) entry which is preliminary data.</text>
</comment>
<evidence type="ECO:0000313" key="1">
    <source>
        <dbReference type="EMBL" id="KAK9887499.1"/>
    </source>
</evidence>
<evidence type="ECO:0000313" key="2">
    <source>
        <dbReference type="Proteomes" id="UP001431783"/>
    </source>
</evidence>
<dbReference type="Proteomes" id="UP001431783">
    <property type="component" value="Unassembled WGS sequence"/>
</dbReference>
<dbReference type="EMBL" id="JARQZJ010000112">
    <property type="protein sequence ID" value="KAK9887499.1"/>
    <property type="molecule type" value="Genomic_DNA"/>
</dbReference>
<organism evidence="1 2">
    <name type="scientific">Henosepilachna vigintioctopunctata</name>
    <dbReference type="NCBI Taxonomy" id="420089"/>
    <lineage>
        <taxon>Eukaryota</taxon>
        <taxon>Metazoa</taxon>
        <taxon>Ecdysozoa</taxon>
        <taxon>Arthropoda</taxon>
        <taxon>Hexapoda</taxon>
        <taxon>Insecta</taxon>
        <taxon>Pterygota</taxon>
        <taxon>Neoptera</taxon>
        <taxon>Endopterygota</taxon>
        <taxon>Coleoptera</taxon>
        <taxon>Polyphaga</taxon>
        <taxon>Cucujiformia</taxon>
        <taxon>Coccinelloidea</taxon>
        <taxon>Coccinellidae</taxon>
        <taxon>Epilachninae</taxon>
        <taxon>Epilachnini</taxon>
        <taxon>Henosepilachna</taxon>
    </lineage>
</organism>